<proteinExistence type="predicted"/>
<dbReference type="Proteomes" id="UP000840569">
    <property type="component" value="Unassembled WGS sequence"/>
</dbReference>
<dbReference type="Proteomes" id="UP000410967">
    <property type="component" value="Unassembled WGS sequence"/>
</dbReference>
<evidence type="ECO:0000313" key="6">
    <source>
        <dbReference type="EMBL" id="ECC1555829.1"/>
    </source>
</evidence>
<dbReference type="EMBL" id="AAIAJJ010000002">
    <property type="protein sequence ID" value="ECC1555829.1"/>
    <property type="molecule type" value="Genomic_DNA"/>
</dbReference>
<evidence type="ECO:0000313" key="13">
    <source>
        <dbReference type="Proteomes" id="UP000566597"/>
    </source>
</evidence>
<dbReference type="EMBL" id="AABEVT010000005">
    <property type="protein sequence ID" value="EAH0252751.1"/>
    <property type="molecule type" value="Genomic_DNA"/>
</dbReference>
<protein>
    <submittedName>
        <fullName evidence="6">Uncharacterized protein</fullName>
    </submittedName>
</protein>
<dbReference type="RefSeq" id="WP_061114108.1">
    <property type="nucleotide sequence ID" value="NZ_CP023752.1"/>
</dbReference>
<dbReference type="EMBL" id="AAHZFY010000022">
    <property type="protein sequence ID" value="ECB9514081.1"/>
    <property type="molecule type" value="Genomic_DNA"/>
</dbReference>
<dbReference type="EMBL" id="AAHZFN010000002">
    <property type="protein sequence ID" value="ECB9472407.1"/>
    <property type="molecule type" value="Genomic_DNA"/>
</dbReference>
<evidence type="ECO:0000313" key="1">
    <source>
        <dbReference type="EMBL" id="EAG2086098.1"/>
    </source>
</evidence>
<evidence type="ECO:0000313" key="5">
    <source>
        <dbReference type="EMBL" id="ECB9514081.1"/>
    </source>
</evidence>
<dbReference type="Proteomes" id="UP000337746">
    <property type="component" value="Unassembled WGS sequence"/>
</dbReference>
<dbReference type="EMBL" id="AABAWE010000001">
    <property type="protein sequence ID" value="EAG2086098.1"/>
    <property type="molecule type" value="Genomic_DNA"/>
</dbReference>
<dbReference type="Proteomes" id="UP000423131">
    <property type="component" value="Unassembled WGS sequence"/>
</dbReference>
<reference evidence="9 10" key="4">
    <citation type="submission" date="2019-07" db="EMBL/GenBank/DDBJ databases">
        <authorList>
            <consortium name="GenomeTrakr: Next Generation Sequencing Network for Food Pathogen Tracability"/>
        </authorList>
    </citation>
    <scope>NUCLEOTIDE SEQUENCE [LARGE SCALE GENOMIC DNA]</scope>
    <source>
        <strain evidence="4 12">FDA00014336</strain>
        <strain evidence="6 9">FDA00014370</strain>
        <strain evidence="5 10">FDA00014392</strain>
        <strain evidence="1 8">FLAG-54356</strain>
    </source>
</reference>
<evidence type="ECO:0000313" key="11">
    <source>
        <dbReference type="Proteomes" id="UP000410967"/>
    </source>
</evidence>
<evidence type="ECO:0000313" key="8">
    <source>
        <dbReference type="Proteomes" id="UP000337746"/>
    </source>
</evidence>
<dbReference type="EMBL" id="DAAHYZ010000004">
    <property type="protein sequence ID" value="HAB7721796.1"/>
    <property type="molecule type" value="Genomic_DNA"/>
</dbReference>
<reference evidence="2 13" key="2">
    <citation type="submission" date="2019-04" db="EMBL/GenBank/DDBJ databases">
        <authorList>
            <person name="Ashton P.M."/>
            <person name="Dallman T."/>
            <person name="Nair S."/>
            <person name="De Pinna E."/>
            <person name="Peters T."/>
            <person name="Grant K."/>
        </authorList>
    </citation>
    <scope>NUCLEOTIDE SEQUENCE [LARGE SCALE GENOMIC DNA]</scope>
    <source>
        <strain evidence="2 13">406731</strain>
    </source>
</reference>
<name>A0A3T2J7E0_LISMN</name>
<evidence type="ECO:0000313" key="4">
    <source>
        <dbReference type="EMBL" id="ECB9472407.1"/>
    </source>
</evidence>
<organism evidence="6 9">
    <name type="scientific">Listeria monocytogenes</name>
    <dbReference type="NCBI Taxonomy" id="1639"/>
    <lineage>
        <taxon>Bacteria</taxon>
        <taxon>Bacillati</taxon>
        <taxon>Bacillota</taxon>
        <taxon>Bacilli</taxon>
        <taxon>Bacillales</taxon>
        <taxon>Listeriaceae</taxon>
        <taxon>Listeria</taxon>
    </lineage>
</organism>
<reference evidence="7" key="1">
    <citation type="journal article" date="2018" name="Genome Biol.">
        <title>SKESA: strategic k-mer extension for scrupulous assemblies.</title>
        <authorList>
            <person name="Souvorov A."/>
            <person name="Agarwala R."/>
            <person name="Lipman D.J."/>
        </authorList>
    </citation>
    <scope>NUCLEOTIDE SEQUENCE [LARGE SCALE GENOMIC DNA]</scope>
    <source>
        <strain evidence="7">CFIAFB20140010</strain>
    </source>
</reference>
<evidence type="ECO:0000313" key="2">
    <source>
        <dbReference type="EMBL" id="EAH0252751.1"/>
    </source>
</evidence>
<evidence type="ECO:0000313" key="7">
    <source>
        <dbReference type="EMBL" id="HAB7721796.1"/>
    </source>
</evidence>
<sequence>MKNNQHENIGALKKWFKKKISNLNKKVNPEEQFVAKELVINTKLAETIRIGSEVCVSRDMRYRGYSVKLVKNKLVEGLIEQAKEHIYFHDSTETNEGALIYRAKVSIIEK</sequence>
<dbReference type="Proteomes" id="UP000389283">
    <property type="component" value="Unassembled WGS sequence"/>
</dbReference>
<evidence type="ECO:0000313" key="12">
    <source>
        <dbReference type="Proteomes" id="UP000423131"/>
    </source>
</evidence>
<dbReference type="Proteomes" id="UP000398321">
    <property type="component" value="Unassembled WGS sequence"/>
</dbReference>
<evidence type="ECO:0000313" key="9">
    <source>
        <dbReference type="Proteomes" id="UP000389283"/>
    </source>
</evidence>
<dbReference type="EMBL" id="AACKDQ010000015">
    <property type="protein sequence ID" value="EAK9317037.1"/>
    <property type="molecule type" value="Genomic_DNA"/>
</dbReference>
<accession>A0A3T2J7E0</accession>
<dbReference type="AlphaFoldDB" id="A0A3T2J7E0"/>
<gene>
    <name evidence="1" type="ORF">BCZ21_02425</name>
    <name evidence="2" type="ORF">D4U23_10155</name>
    <name evidence="3" type="ORF">FA835_07990</name>
    <name evidence="5" type="ORF">FLQ97_10060</name>
    <name evidence="4" type="ORF">FLR03_01805</name>
    <name evidence="6" type="ORF">FNX40_03305</name>
    <name evidence="7" type="ORF">GYP27_07390</name>
</gene>
<evidence type="ECO:0000313" key="10">
    <source>
        <dbReference type="Proteomes" id="UP000398321"/>
    </source>
</evidence>
<dbReference type="Proteomes" id="UP000566597">
    <property type="component" value="Unassembled WGS sequence"/>
</dbReference>
<evidence type="ECO:0000313" key="3">
    <source>
        <dbReference type="EMBL" id="EAK9317037.1"/>
    </source>
</evidence>
<reference evidence="3 11" key="3">
    <citation type="submission" date="2019-04" db="EMBL/GenBank/DDBJ databases">
        <authorList>
            <consortium name="GenomeTrakr network: Whole genome sequencing for foodborne pathogen traceback"/>
        </authorList>
    </citation>
    <scope>NUCLEOTIDE SEQUENCE [LARGE SCALE GENOMIC DNA]</scope>
    <source>
        <strain evidence="3 11">PHLUSALM00088</strain>
    </source>
</reference>
<reference evidence="7" key="5">
    <citation type="submission" date="2020-01" db="EMBL/GenBank/DDBJ databases">
        <authorList>
            <consortium name="NCBI Pathogen Detection Project"/>
        </authorList>
    </citation>
    <scope>NUCLEOTIDE SEQUENCE</scope>
    <source>
        <strain evidence="7">CFIAFB20140010</strain>
    </source>
</reference>
<comment type="caution">
    <text evidence="6">The sequence shown here is derived from an EMBL/GenBank/DDBJ whole genome shotgun (WGS) entry which is preliminary data.</text>
</comment>